<feature type="region of interest" description="Disordered" evidence="1">
    <location>
        <begin position="156"/>
        <end position="243"/>
    </location>
</feature>
<dbReference type="AlphaFoldDB" id="A0A6V7NHE7"/>
<protein>
    <submittedName>
        <fullName evidence="2">Uncharacterized protein</fullName>
    </submittedName>
</protein>
<feature type="compositionally biased region" description="Basic and acidic residues" evidence="1">
    <location>
        <begin position="156"/>
        <end position="185"/>
    </location>
</feature>
<organism evidence="2">
    <name type="scientific">Ananas comosus var. bracteatus</name>
    <name type="common">red pineapple</name>
    <dbReference type="NCBI Taxonomy" id="296719"/>
    <lineage>
        <taxon>Eukaryota</taxon>
        <taxon>Viridiplantae</taxon>
        <taxon>Streptophyta</taxon>
        <taxon>Embryophyta</taxon>
        <taxon>Tracheophyta</taxon>
        <taxon>Spermatophyta</taxon>
        <taxon>Magnoliopsida</taxon>
        <taxon>Liliopsida</taxon>
        <taxon>Poales</taxon>
        <taxon>Bromeliaceae</taxon>
        <taxon>Bromelioideae</taxon>
        <taxon>Ananas</taxon>
    </lineage>
</organism>
<dbReference type="EMBL" id="LR862138">
    <property type="protein sequence ID" value="CAD1818029.1"/>
    <property type="molecule type" value="Genomic_DNA"/>
</dbReference>
<gene>
    <name evidence="2" type="ORF">CB5_LOCUS1240</name>
</gene>
<proteinExistence type="predicted"/>
<evidence type="ECO:0000313" key="2">
    <source>
        <dbReference type="EMBL" id="CAD1818029.1"/>
    </source>
</evidence>
<sequence>MNRLPLNVYRAMRARPAYLSTFVPLFEDFFDNQNHCRNAILVDVVPPTPLGHFPQETISNGLANQFDEYSFDFHIARYSERDFVIFFPDWVQCDLRCELGQFISADDFSVRMVDLSSYKCLIAVNHLSDIPENLEIIFGGSTISVLIQLQRWAHADGDDGRGHPHNERSDQHNPLERHPVVDRRSAGANRGRRSSDGDASDSDASWNSSEIRDHRRNSTLTGSLVHSAPHVAPPPRKGPPAVISPVGGAAVGCHAPSSDSNFLPAGVSFSSLSANSAGNCTKPSKGSLPPSPTPKALCPNNVIIATLPEVVRCQVNVQDPLTAIIAKNGIKGFLIL</sequence>
<accession>A0A6V7NHE7</accession>
<name>A0A6V7NHE7_ANACO</name>
<reference evidence="2" key="1">
    <citation type="submission" date="2020-07" db="EMBL/GenBank/DDBJ databases">
        <authorList>
            <person name="Lin J."/>
        </authorList>
    </citation>
    <scope>NUCLEOTIDE SEQUENCE</scope>
</reference>
<evidence type="ECO:0000256" key="1">
    <source>
        <dbReference type="SAM" id="MobiDB-lite"/>
    </source>
</evidence>